<dbReference type="SMART" id="SM00347">
    <property type="entry name" value="HTH_MARR"/>
    <property type="match status" value="1"/>
</dbReference>
<dbReference type="PRINTS" id="PR00598">
    <property type="entry name" value="HTHMARR"/>
</dbReference>
<dbReference type="GO" id="GO:0003677">
    <property type="term" value="F:DNA binding"/>
    <property type="evidence" value="ECO:0007669"/>
    <property type="project" value="UniProtKB-KW"/>
</dbReference>
<protein>
    <submittedName>
        <fullName evidence="5">MarR family transcriptional regulator</fullName>
    </submittedName>
</protein>
<dbReference type="Pfam" id="PF01047">
    <property type="entry name" value="MarR"/>
    <property type="match status" value="1"/>
</dbReference>
<dbReference type="PROSITE" id="PS01117">
    <property type="entry name" value="HTH_MARR_1"/>
    <property type="match status" value="1"/>
</dbReference>
<accession>A0A2V5K046</accession>
<evidence type="ECO:0000259" key="4">
    <source>
        <dbReference type="PROSITE" id="PS50995"/>
    </source>
</evidence>
<dbReference type="InterPro" id="IPR023187">
    <property type="entry name" value="Tscrpt_reg_MarR-type_CS"/>
</dbReference>
<sequence length="141" mass="16104">MEDKPLEAIYLELATLVRRATSSALDKKLGTLERSAFLLLHQLSEQGPVGVKTLSEQFRLDISTISRQTAALEAKGYVRRQPDPEDGRASTFAITELGMEQLTRTKRIRLERFAILFQDWTPDECRTLQQLLSKLNHTFID</sequence>
<proteinExistence type="predicted"/>
<keyword evidence="3" id="KW-0804">Transcription</keyword>
<name>A0A2V5K046_9BACL</name>
<feature type="domain" description="HTH marR-type" evidence="4">
    <location>
        <begin position="10"/>
        <end position="137"/>
    </location>
</feature>
<evidence type="ECO:0000313" key="5">
    <source>
        <dbReference type="EMBL" id="PYI52488.1"/>
    </source>
</evidence>
<dbReference type="AlphaFoldDB" id="A0A2V5K046"/>
<dbReference type="InterPro" id="IPR000835">
    <property type="entry name" value="HTH_MarR-typ"/>
</dbReference>
<keyword evidence="1" id="KW-0805">Transcription regulation</keyword>
<dbReference type="PANTHER" id="PTHR33164:SF57">
    <property type="entry name" value="MARR-FAMILY TRANSCRIPTIONAL REGULATOR"/>
    <property type="match status" value="1"/>
</dbReference>
<comment type="caution">
    <text evidence="5">The sequence shown here is derived from an EMBL/GenBank/DDBJ whole genome shotgun (WGS) entry which is preliminary data.</text>
</comment>
<dbReference type="GO" id="GO:0003700">
    <property type="term" value="F:DNA-binding transcription factor activity"/>
    <property type="evidence" value="ECO:0007669"/>
    <property type="project" value="InterPro"/>
</dbReference>
<dbReference type="InterPro" id="IPR036390">
    <property type="entry name" value="WH_DNA-bd_sf"/>
</dbReference>
<dbReference type="PROSITE" id="PS50995">
    <property type="entry name" value="HTH_MARR_2"/>
    <property type="match status" value="1"/>
</dbReference>
<dbReference type="InterPro" id="IPR039422">
    <property type="entry name" value="MarR/SlyA-like"/>
</dbReference>
<evidence type="ECO:0000313" key="6">
    <source>
        <dbReference type="Proteomes" id="UP000247476"/>
    </source>
</evidence>
<reference evidence="5 6" key="1">
    <citation type="submission" date="2018-05" db="EMBL/GenBank/DDBJ databases">
        <title>Paenibacillus flagellatus sp. nov., isolated from selenium mineral soil.</title>
        <authorList>
            <person name="Dai X."/>
        </authorList>
    </citation>
    <scope>NUCLEOTIDE SEQUENCE [LARGE SCALE GENOMIC DNA]</scope>
    <source>
        <strain evidence="5 6">DXL2</strain>
    </source>
</reference>
<keyword evidence="2" id="KW-0238">DNA-binding</keyword>
<keyword evidence="6" id="KW-1185">Reference proteome</keyword>
<dbReference type="GO" id="GO:0006950">
    <property type="term" value="P:response to stress"/>
    <property type="evidence" value="ECO:0007669"/>
    <property type="project" value="TreeGrafter"/>
</dbReference>
<dbReference type="SUPFAM" id="SSF46785">
    <property type="entry name" value="Winged helix' DNA-binding domain"/>
    <property type="match status" value="1"/>
</dbReference>
<gene>
    <name evidence="5" type="ORF">DLM86_20125</name>
</gene>
<dbReference type="Proteomes" id="UP000247476">
    <property type="component" value="Unassembled WGS sequence"/>
</dbReference>
<evidence type="ECO:0000256" key="3">
    <source>
        <dbReference type="ARBA" id="ARBA00023163"/>
    </source>
</evidence>
<dbReference type="RefSeq" id="WP_110841857.1">
    <property type="nucleotide sequence ID" value="NZ_QJVJ01000009.1"/>
</dbReference>
<organism evidence="5 6">
    <name type="scientific">Paenibacillus flagellatus</name>
    <dbReference type="NCBI Taxonomy" id="2211139"/>
    <lineage>
        <taxon>Bacteria</taxon>
        <taxon>Bacillati</taxon>
        <taxon>Bacillota</taxon>
        <taxon>Bacilli</taxon>
        <taxon>Bacillales</taxon>
        <taxon>Paenibacillaceae</taxon>
        <taxon>Paenibacillus</taxon>
    </lineage>
</organism>
<dbReference type="InterPro" id="IPR036388">
    <property type="entry name" value="WH-like_DNA-bd_sf"/>
</dbReference>
<dbReference type="Gene3D" id="1.10.10.10">
    <property type="entry name" value="Winged helix-like DNA-binding domain superfamily/Winged helix DNA-binding domain"/>
    <property type="match status" value="1"/>
</dbReference>
<evidence type="ECO:0000256" key="2">
    <source>
        <dbReference type="ARBA" id="ARBA00023125"/>
    </source>
</evidence>
<dbReference type="OrthoDB" id="2389730at2"/>
<dbReference type="EMBL" id="QJVJ01000009">
    <property type="protein sequence ID" value="PYI52488.1"/>
    <property type="molecule type" value="Genomic_DNA"/>
</dbReference>
<evidence type="ECO:0000256" key="1">
    <source>
        <dbReference type="ARBA" id="ARBA00023015"/>
    </source>
</evidence>
<dbReference type="PANTHER" id="PTHR33164">
    <property type="entry name" value="TRANSCRIPTIONAL REGULATOR, MARR FAMILY"/>
    <property type="match status" value="1"/>
</dbReference>